<name>A0AAE0YP74_9GAST</name>
<comment type="caution">
    <text evidence="1">The sequence shown here is derived from an EMBL/GenBank/DDBJ whole genome shotgun (WGS) entry which is preliminary data.</text>
</comment>
<proteinExistence type="predicted"/>
<feature type="non-terminal residue" evidence="1">
    <location>
        <position position="1"/>
    </location>
</feature>
<evidence type="ECO:0000313" key="1">
    <source>
        <dbReference type="EMBL" id="KAK3753364.1"/>
    </source>
</evidence>
<evidence type="ECO:0000313" key="2">
    <source>
        <dbReference type="Proteomes" id="UP001283361"/>
    </source>
</evidence>
<protein>
    <submittedName>
        <fullName evidence="1">Uncharacterized protein</fullName>
    </submittedName>
</protein>
<gene>
    <name evidence="1" type="ORF">RRG08_005953</name>
</gene>
<dbReference type="Proteomes" id="UP001283361">
    <property type="component" value="Unassembled WGS sequence"/>
</dbReference>
<sequence length="11" mass="1310">RLRPLSLLNVE</sequence>
<keyword evidence="2" id="KW-1185">Reference proteome</keyword>
<dbReference type="EMBL" id="JAWDGP010005713">
    <property type="protein sequence ID" value="KAK3753364.1"/>
    <property type="molecule type" value="Genomic_DNA"/>
</dbReference>
<accession>A0AAE0YP74</accession>
<organism evidence="1 2">
    <name type="scientific">Elysia crispata</name>
    <name type="common">lettuce slug</name>
    <dbReference type="NCBI Taxonomy" id="231223"/>
    <lineage>
        <taxon>Eukaryota</taxon>
        <taxon>Metazoa</taxon>
        <taxon>Spiralia</taxon>
        <taxon>Lophotrochozoa</taxon>
        <taxon>Mollusca</taxon>
        <taxon>Gastropoda</taxon>
        <taxon>Heterobranchia</taxon>
        <taxon>Euthyneura</taxon>
        <taxon>Panpulmonata</taxon>
        <taxon>Sacoglossa</taxon>
        <taxon>Placobranchoidea</taxon>
        <taxon>Plakobranchidae</taxon>
        <taxon>Elysia</taxon>
    </lineage>
</organism>
<reference evidence="1" key="1">
    <citation type="journal article" date="2023" name="G3 (Bethesda)">
        <title>A reference genome for the long-term kleptoplast-retaining sea slug Elysia crispata morphotype clarki.</title>
        <authorList>
            <person name="Eastman K.E."/>
            <person name="Pendleton A.L."/>
            <person name="Shaikh M.A."/>
            <person name="Suttiyut T."/>
            <person name="Ogas R."/>
            <person name="Tomko P."/>
            <person name="Gavelis G."/>
            <person name="Widhalm J.R."/>
            <person name="Wisecaver J.H."/>
        </authorList>
    </citation>
    <scope>NUCLEOTIDE SEQUENCE</scope>
    <source>
        <strain evidence="1">ECLA1</strain>
    </source>
</reference>